<evidence type="ECO:0000256" key="2">
    <source>
        <dbReference type="ARBA" id="ARBA00022448"/>
    </source>
</evidence>
<comment type="caution">
    <text evidence="7">The sequence shown here is derived from an EMBL/GenBank/DDBJ whole genome shotgun (WGS) entry which is preliminary data.</text>
</comment>
<organism evidence="7 8">
    <name type="scientific">Vibrio hippocampi</name>
    <dbReference type="NCBI Taxonomy" id="654686"/>
    <lineage>
        <taxon>Bacteria</taxon>
        <taxon>Pseudomonadati</taxon>
        <taxon>Pseudomonadota</taxon>
        <taxon>Gammaproteobacteria</taxon>
        <taxon>Vibrionales</taxon>
        <taxon>Vibrionaceae</taxon>
        <taxon>Vibrio</taxon>
    </lineage>
</organism>
<dbReference type="PANTHER" id="PTHR11384:SF59">
    <property type="entry name" value="LYSOSOMAL COBALAMIN TRANSPORTER ABCD4"/>
    <property type="match status" value="1"/>
</dbReference>
<feature type="transmembrane region" description="Helical" evidence="6">
    <location>
        <begin position="62"/>
        <end position="86"/>
    </location>
</feature>
<evidence type="ECO:0000256" key="1">
    <source>
        <dbReference type="ARBA" id="ARBA00004651"/>
    </source>
</evidence>
<accession>A0ABM8ZKY3</accession>
<sequence length="334" mass="39083">MFRSFFLNKQWFAWSWIGSAVILLATWYKVQLDVQVNEWFGDFYNSIQQALTSPGEVTAGDLYAHLFTFIKISIIFVVVAILLEFFMRHYVFRWRTAMHHFYMQHWSKLRHIEGASQRVQEDTMRFANIVERLGVSFLRSFMTLLAFQPLLWELSKQVKTVPYFGEVEHVLIYAAILSALFGTVLLAAVGVKLPGLEFNNQKAEAALRKELVLGEDNEQRAQPQSMKELFSHVRTNYVTMYRHYLYFDLFKISFLQMSAILPYILLTPTIIAGLITFGTMQQIIRAFNKVEGSLHYLVFSWSTIVELISVYKRLKAFEQQIDEQDTQQEVDYAQ</sequence>
<keyword evidence="8" id="KW-1185">Reference proteome</keyword>
<keyword evidence="3 6" id="KW-0812">Transmembrane</keyword>
<evidence type="ECO:0000313" key="8">
    <source>
        <dbReference type="Proteomes" id="UP000838160"/>
    </source>
</evidence>
<dbReference type="InterPro" id="IPR009248">
    <property type="entry name" value="SbmA_BacA"/>
</dbReference>
<dbReference type="InterPro" id="IPR036640">
    <property type="entry name" value="ABC1_TM_sf"/>
</dbReference>
<evidence type="ECO:0000256" key="5">
    <source>
        <dbReference type="ARBA" id="ARBA00023136"/>
    </source>
</evidence>
<dbReference type="RefSeq" id="WP_237485805.1">
    <property type="nucleotide sequence ID" value="NZ_CAKLCM010000003.1"/>
</dbReference>
<evidence type="ECO:0000256" key="6">
    <source>
        <dbReference type="SAM" id="Phobius"/>
    </source>
</evidence>
<keyword evidence="4 6" id="KW-1133">Transmembrane helix</keyword>
<evidence type="ECO:0000313" key="7">
    <source>
        <dbReference type="EMBL" id="CAH0528912.1"/>
    </source>
</evidence>
<proteinExistence type="predicted"/>
<evidence type="ECO:0000256" key="4">
    <source>
        <dbReference type="ARBA" id="ARBA00022989"/>
    </source>
</evidence>
<feature type="transmembrane region" description="Helical" evidence="6">
    <location>
        <begin position="171"/>
        <end position="191"/>
    </location>
</feature>
<dbReference type="InterPro" id="IPR050835">
    <property type="entry name" value="ABC_transporter_sub-D"/>
</dbReference>
<dbReference type="SUPFAM" id="SSF90123">
    <property type="entry name" value="ABC transporter transmembrane region"/>
    <property type="match status" value="1"/>
</dbReference>
<dbReference type="Proteomes" id="UP000838160">
    <property type="component" value="Unassembled WGS sequence"/>
</dbReference>
<gene>
    <name evidence="7" type="primary">sbmA</name>
    <name evidence="7" type="ORF">VHP8226_02942</name>
</gene>
<dbReference type="NCBIfam" id="NF009036">
    <property type="entry name" value="PRK12369.1"/>
    <property type="match status" value="1"/>
</dbReference>
<keyword evidence="2" id="KW-0813">Transport</keyword>
<feature type="transmembrane region" description="Helical" evidence="6">
    <location>
        <begin position="12"/>
        <end position="30"/>
    </location>
</feature>
<dbReference type="PANTHER" id="PTHR11384">
    <property type="entry name" value="ATP-BINDING CASSETTE, SUB-FAMILY D MEMBER"/>
    <property type="match status" value="1"/>
</dbReference>
<protein>
    <submittedName>
        <fullName evidence="7">Peptide antibiotic transporter SbmA</fullName>
    </submittedName>
</protein>
<keyword evidence="5 6" id="KW-0472">Membrane</keyword>
<name>A0ABM8ZKY3_9VIBR</name>
<comment type="subcellular location">
    <subcellularLocation>
        <location evidence="1">Cell membrane</location>
        <topology evidence="1">Multi-pass membrane protein</topology>
    </subcellularLocation>
</comment>
<feature type="transmembrane region" description="Helical" evidence="6">
    <location>
        <begin position="260"/>
        <end position="281"/>
    </location>
</feature>
<reference evidence="7" key="1">
    <citation type="submission" date="2021-12" db="EMBL/GenBank/DDBJ databases">
        <authorList>
            <person name="Rodrigo-Torres L."/>
            <person name="Arahal R. D."/>
            <person name="Lucena T."/>
        </authorList>
    </citation>
    <scope>NUCLEOTIDE SEQUENCE</scope>
    <source>
        <strain evidence="7">CECT 8226</strain>
    </source>
</reference>
<evidence type="ECO:0000256" key="3">
    <source>
        <dbReference type="ARBA" id="ARBA00022692"/>
    </source>
</evidence>
<dbReference type="Pfam" id="PF05992">
    <property type="entry name" value="SbmA_BacA"/>
    <property type="match status" value="1"/>
</dbReference>
<dbReference type="EMBL" id="CAKLCM010000003">
    <property type="protein sequence ID" value="CAH0528912.1"/>
    <property type="molecule type" value="Genomic_DNA"/>
</dbReference>